<comment type="caution">
    <text evidence="2">The sequence shown here is derived from an EMBL/GenBank/DDBJ whole genome shotgun (WGS) entry which is preliminary data.</text>
</comment>
<dbReference type="EMBL" id="AEIG01000014">
    <property type="protein sequence ID" value="EGG30426.1"/>
    <property type="molecule type" value="Genomic_DNA"/>
</dbReference>
<feature type="domain" description="NTP pyrophosphohydrolase MazG-like" evidence="1">
    <location>
        <begin position="31"/>
        <end position="104"/>
    </location>
</feature>
<dbReference type="InterPro" id="IPR004518">
    <property type="entry name" value="MazG-like_dom"/>
</dbReference>
<dbReference type="PANTHER" id="PTHR30522:SF0">
    <property type="entry name" value="NUCLEOSIDE TRIPHOSPHATE PYROPHOSPHOHYDROLASE"/>
    <property type="match status" value="1"/>
</dbReference>
<dbReference type="GO" id="GO:0046047">
    <property type="term" value="P:TTP catabolic process"/>
    <property type="evidence" value="ECO:0007669"/>
    <property type="project" value="TreeGrafter"/>
</dbReference>
<dbReference type="Pfam" id="PF03819">
    <property type="entry name" value="MazG"/>
    <property type="match status" value="2"/>
</dbReference>
<feature type="domain" description="NTP pyrophosphohydrolase MazG-like" evidence="1">
    <location>
        <begin position="180"/>
        <end position="238"/>
    </location>
</feature>
<keyword evidence="3" id="KW-1185">Reference proteome</keyword>
<proteinExistence type="predicted"/>
<dbReference type="GO" id="GO:0046061">
    <property type="term" value="P:dATP catabolic process"/>
    <property type="evidence" value="ECO:0007669"/>
    <property type="project" value="TreeGrafter"/>
</dbReference>
<dbReference type="Proteomes" id="UP000005615">
    <property type="component" value="Unassembled WGS sequence"/>
</dbReference>
<dbReference type="GO" id="GO:0046076">
    <property type="term" value="P:dTTP catabolic process"/>
    <property type="evidence" value="ECO:0007669"/>
    <property type="project" value="TreeGrafter"/>
</dbReference>
<dbReference type="STRING" id="2518989.IMCC3088_403"/>
<keyword evidence="2" id="KW-0378">Hydrolase</keyword>
<dbReference type="GO" id="GO:0046052">
    <property type="term" value="P:UTP catabolic process"/>
    <property type="evidence" value="ECO:0007669"/>
    <property type="project" value="TreeGrafter"/>
</dbReference>
<dbReference type="eggNOG" id="COG3956">
    <property type="taxonomic scope" value="Bacteria"/>
</dbReference>
<dbReference type="InterPro" id="IPR048015">
    <property type="entry name" value="NTP-PPase_MazG-like_N"/>
</dbReference>
<gene>
    <name evidence="2" type="ORF">IMCC3088_403</name>
</gene>
<dbReference type="NCBIfam" id="NF007113">
    <property type="entry name" value="PRK09562.1"/>
    <property type="match status" value="1"/>
</dbReference>
<protein>
    <submittedName>
        <fullName evidence="2">Nucleoside triphosphate pyrophosphohydrolase MazG</fullName>
    </submittedName>
</protein>
<accession>F3KZJ7</accession>
<name>F3KZJ7_9GAMM</name>
<evidence type="ECO:0000259" key="1">
    <source>
        <dbReference type="Pfam" id="PF03819"/>
    </source>
</evidence>
<dbReference type="AlphaFoldDB" id="F3KZJ7"/>
<dbReference type="GO" id="GO:0046081">
    <property type="term" value="P:dUTP catabolic process"/>
    <property type="evidence" value="ECO:0007669"/>
    <property type="project" value="TreeGrafter"/>
</dbReference>
<dbReference type="PANTHER" id="PTHR30522">
    <property type="entry name" value="NUCLEOSIDE TRIPHOSPHATE PYROPHOSPHOHYDROLASE"/>
    <property type="match status" value="1"/>
</dbReference>
<dbReference type="RefSeq" id="WP_009574838.1">
    <property type="nucleotide sequence ID" value="NZ_AEIG01000014.1"/>
</dbReference>
<dbReference type="GO" id="GO:0006203">
    <property type="term" value="P:dGTP catabolic process"/>
    <property type="evidence" value="ECO:0007669"/>
    <property type="project" value="TreeGrafter"/>
</dbReference>
<dbReference type="Gene3D" id="1.10.287.1080">
    <property type="entry name" value="MazG-like"/>
    <property type="match status" value="2"/>
</dbReference>
<dbReference type="InterPro" id="IPR011551">
    <property type="entry name" value="NTP_PyrPHydrolase_MazG"/>
</dbReference>
<reference evidence="2 3" key="1">
    <citation type="journal article" date="2011" name="J. Bacteriol.">
        <title>Genome sequence of strain IMCC3088, a proteorhodopsin-containing marine bacterium belonging to the OM60/NOR5 clade.</title>
        <authorList>
            <person name="Jang Y."/>
            <person name="Oh H.M."/>
            <person name="Kang I."/>
            <person name="Lee K."/>
            <person name="Yang S.J."/>
            <person name="Cho J.C."/>
        </authorList>
    </citation>
    <scope>NUCLEOTIDE SEQUENCE [LARGE SCALE GENOMIC DNA]</scope>
    <source>
        <strain evidence="2 3">IMCC3088</strain>
    </source>
</reference>
<dbReference type="GO" id="GO:0006950">
    <property type="term" value="P:response to stress"/>
    <property type="evidence" value="ECO:0007669"/>
    <property type="project" value="UniProtKB-ARBA"/>
</dbReference>
<dbReference type="SUPFAM" id="SSF101386">
    <property type="entry name" value="all-alpha NTP pyrophosphatases"/>
    <property type="match status" value="2"/>
</dbReference>
<dbReference type="InterPro" id="IPR048011">
    <property type="entry name" value="NTP-PPase_MazG-like_C"/>
</dbReference>
<evidence type="ECO:0000313" key="2">
    <source>
        <dbReference type="EMBL" id="EGG30426.1"/>
    </source>
</evidence>
<dbReference type="CDD" id="cd11529">
    <property type="entry name" value="NTP-PPase_MazG_Cterm"/>
    <property type="match status" value="1"/>
</dbReference>
<sequence length="277" mass="31787">MADDRYDLRDLRYLMKRLRDPHDGCPWDLKQTAQTIVPYTLEEVFELVDALERGDDLGARDELGDVLFQVVFYAQLAEERELYDFDDVIHGIVAKLLRRHPHVFPDGTLSSRRAGAEHAQERDIKERWEDIKQQERNARRQTHALDDVPLSLPALSRAQKLQKRATRLGLDWTSVTDVVVALKNETLEFEDALSTAAVEAVVDELGDLLFTCVNLARKLDLDAEQLLRQSNQKFETRVRLCTDLASEQGTALEAMSEQERDAIWREAKRQLGSQSKS</sequence>
<dbReference type="NCBIfam" id="TIGR00444">
    <property type="entry name" value="mazG"/>
    <property type="match status" value="1"/>
</dbReference>
<organism evidence="2 3">
    <name type="scientific">Aequoribacter fuscus</name>
    <dbReference type="NCBI Taxonomy" id="2518989"/>
    <lineage>
        <taxon>Bacteria</taxon>
        <taxon>Pseudomonadati</taxon>
        <taxon>Pseudomonadota</taxon>
        <taxon>Gammaproteobacteria</taxon>
        <taxon>Cellvibrionales</taxon>
        <taxon>Halieaceae</taxon>
        <taxon>Aequoribacter</taxon>
    </lineage>
</organism>
<evidence type="ECO:0000313" key="3">
    <source>
        <dbReference type="Proteomes" id="UP000005615"/>
    </source>
</evidence>
<dbReference type="GO" id="GO:0047429">
    <property type="term" value="F:nucleoside triphosphate diphosphatase activity"/>
    <property type="evidence" value="ECO:0007669"/>
    <property type="project" value="InterPro"/>
</dbReference>
<dbReference type="CDD" id="cd11528">
    <property type="entry name" value="NTP-PPase_MazG_Nterm"/>
    <property type="match status" value="1"/>
</dbReference>
<dbReference type="FunFam" id="1.10.287.1080:FF:000001">
    <property type="entry name" value="Nucleoside triphosphate pyrophosphohydrolase"/>
    <property type="match status" value="1"/>
</dbReference>